<dbReference type="AlphaFoldDB" id="A0A645BYC0"/>
<gene>
    <name evidence="1" type="ORF">SDC9_117198</name>
</gene>
<proteinExistence type="predicted"/>
<dbReference type="EMBL" id="VSSQ01023363">
    <property type="protein sequence ID" value="MPM70245.1"/>
    <property type="molecule type" value="Genomic_DNA"/>
</dbReference>
<name>A0A645BYC0_9ZZZZ</name>
<accession>A0A645BYC0</accession>
<sequence>MMYSFGRDFDEGLEMDNIFREYIERKNNVDFMDGVTTVLTESTLDVQKKVFNSVGIKLMPFVQAAVNGIEAAGFLNIENVCNDKLIKAASKDACDAAFAFYGQFEEYRDIIRAFSARSFLVEQICSEMITVEFLNRMNCL</sequence>
<organism evidence="1">
    <name type="scientific">bioreactor metagenome</name>
    <dbReference type="NCBI Taxonomy" id="1076179"/>
    <lineage>
        <taxon>unclassified sequences</taxon>
        <taxon>metagenomes</taxon>
        <taxon>ecological metagenomes</taxon>
    </lineage>
</organism>
<protein>
    <submittedName>
        <fullName evidence="1">Uncharacterized protein</fullName>
    </submittedName>
</protein>
<reference evidence="1" key="1">
    <citation type="submission" date="2019-08" db="EMBL/GenBank/DDBJ databases">
        <authorList>
            <person name="Kucharzyk K."/>
            <person name="Murdoch R.W."/>
            <person name="Higgins S."/>
            <person name="Loffler F."/>
        </authorList>
    </citation>
    <scope>NUCLEOTIDE SEQUENCE</scope>
</reference>
<comment type="caution">
    <text evidence="1">The sequence shown here is derived from an EMBL/GenBank/DDBJ whole genome shotgun (WGS) entry which is preliminary data.</text>
</comment>
<evidence type="ECO:0000313" key="1">
    <source>
        <dbReference type="EMBL" id="MPM70245.1"/>
    </source>
</evidence>